<gene>
    <name evidence="1" type="ORF">KC19_3G101000</name>
</gene>
<comment type="caution">
    <text evidence="1">The sequence shown here is derived from an EMBL/GenBank/DDBJ whole genome shotgun (WGS) entry which is preliminary data.</text>
</comment>
<evidence type="ECO:0000313" key="2">
    <source>
        <dbReference type="Proteomes" id="UP000822688"/>
    </source>
</evidence>
<dbReference type="EMBL" id="CM026423">
    <property type="protein sequence ID" value="KAG0582999.1"/>
    <property type="molecule type" value="Genomic_DNA"/>
</dbReference>
<name>A0A8T0IJ89_CERPU</name>
<proteinExistence type="predicted"/>
<reference evidence="1" key="1">
    <citation type="submission" date="2020-06" db="EMBL/GenBank/DDBJ databases">
        <title>WGS assembly of Ceratodon purpureus strain R40.</title>
        <authorList>
            <person name="Carey S.B."/>
            <person name="Jenkins J."/>
            <person name="Shu S."/>
            <person name="Lovell J.T."/>
            <person name="Sreedasyam A."/>
            <person name="Maumus F."/>
            <person name="Tiley G.P."/>
            <person name="Fernandez-Pozo N."/>
            <person name="Barry K."/>
            <person name="Chen C."/>
            <person name="Wang M."/>
            <person name="Lipzen A."/>
            <person name="Daum C."/>
            <person name="Saski C.A."/>
            <person name="Payton A.C."/>
            <person name="Mcbreen J.C."/>
            <person name="Conrad R.E."/>
            <person name="Kollar L.M."/>
            <person name="Olsson S."/>
            <person name="Huttunen S."/>
            <person name="Landis J.B."/>
            <person name="Wickett N.J."/>
            <person name="Johnson M.G."/>
            <person name="Rensing S.A."/>
            <person name="Grimwood J."/>
            <person name="Schmutz J."/>
            <person name="Mcdaniel S.F."/>
        </authorList>
    </citation>
    <scope>NUCLEOTIDE SEQUENCE</scope>
    <source>
        <strain evidence="1">R40</strain>
    </source>
</reference>
<protein>
    <submittedName>
        <fullName evidence="1">Uncharacterized protein</fullName>
    </submittedName>
</protein>
<evidence type="ECO:0000313" key="1">
    <source>
        <dbReference type="EMBL" id="KAG0582999.1"/>
    </source>
</evidence>
<sequence>MSVGWDVQVGLRCFTEDHNSWHGSVVESRNQLQLLLVSVLAGRCLLQCELASIASYHVAIQQTMWWLQSEPDHNSVHRLTK</sequence>
<dbReference type="AlphaFoldDB" id="A0A8T0IJ89"/>
<accession>A0A8T0IJ89</accession>
<keyword evidence="2" id="KW-1185">Reference proteome</keyword>
<organism evidence="1 2">
    <name type="scientific">Ceratodon purpureus</name>
    <name type="common">Fire moss</name>
    <name type="synonym">Dicranum purpureum</name>
    <dbReference type="NCBI Taxonomy" id="3225"/>
    <lineage>
        <taxon>Eukaryota</taxon>
        <taxon>Viridiplantae</taxon>
        <taxon>Streptophyta</taxon>
        <taxon>Embryophyta</taxon>
        <taxon>Bryophyta</taxon>
        <taxon>Bryophytina</taxon>
        <taxon>Bryopsida</taxon>
        <taxon>Dicranidae</taxon>
        <taxon>Pseudoditrichales</taxon>
        <taxon>Ditrichaceae</taxon>
        <taxon>Ceratodon</taxon>
    </lineage>
</organism>
<dbReference type="Proteomes" id="UP000822688">
    <property type="component" value="Chromosome 3"/>
</dbReference>